<dbReference type="Gene3D" id="1.10.240.10">
    <property type="entry name" value="Tyrosyl-Transfer RNA Synthetase"/>
    <property type="match status" value="1"/>
</dbReference>
<keyword evidence="4 9" id="KW-0067">ATP-binding</keyword>
<evidence type="ECO:0000313" key="11">
    <source>
        <dbReference type="Proteomes" id="UP000037904"/>
    </source>
</evidence>
<dbReference type="Proteomes" id="UP000037904">
    <property type="component" value="Unassembled WGS sequence"/>
</dbReference>
<dbReference type="EMBL" id="JXCE01000210">
    <property type="protein sequence ID" value="KPA39233.1"/>
    <property type="molecule type" value="Genomic_DNA"/>
</dbReference>
<comment type="caution">
    <text evidence="10">The sequence shown here is derived from an EMBL/GenBank/DDBJ whole genome shotgun (WGS) entry which is preliminary data.</text>
</comment>
<proteinExistence type="inferred from homology"/>
<dbReference type="GO" id="GO:0006437">
    <property type="term" value="P:tyrosyl-tRNA aminoacylation"/>
    <property type="evidence" value="ECO:0007669"/>
    <property type="project" value="TreeGrafter"/>
</dbReference>
<dbReference type="GO" id="GO:0004831">
    <property type="term" value="F:tyrosine-tRNA ligase activity"/>
    <property type="evidence" value="ECO:0007669"/>
    <property type="project" value="UniProtKB-EC"/>
</dbReference>
<evidence type="ECO:0000256" key="4">
    <source>
        <dbReference type="ARBA" id="ARBA00022840"/>
    </source>
</evidence>
<dbReference type="InterPro" id="IPR002305">
    <property type="entry name" value="aa-tRNA-synth_Ic"/>
</dbReference>
<accession>A0A0M9ET25</accession>
<name>A0A0M9ET25_FUSLA</name>
<protein>
    <recommendedName>
        <fullName evidence="1">tyrosine--tRNA ligase</fullName>
        <ecNumber evidence="1">6.1.1.1</ecNumber>
    </recommendedName>
    <alternativeName>
        <fullName evidence="7">Tyrosyl-tRNA synthetase</fullName>
    </alternativeName>
</protein>
<dbReference type="PANTHER" id="PTHR46264:SF4">
    <property type="entry name" value="TYROSINE--TRNA LIGASE, CYTOPLASMIC"/>
    <property type="match status" value="1"/>
</dbReference>
<gene>
    <name evidence="10" type="ORF">FLAG1_07923</name>
</gene>
<dbReference type="EC" id="6.1.1.1" evidence="1"/>
<dbReference type="GO" id="GO:0005524">
    <property type="term" value="F:ATP binding"/>
    <property type="evidence" value="ECO:0007669"/>
    <property type="project" value="UniProtKB-KW"/>
</dbReference>
<dbReference type="SUPFAM" id="SSF52374">
    <property type="entry name" value="Nucleotidylyl transferase"/>
    <property type="match status" value="1"/>
</dbReference>
<dbReference type="PANTHER" id="PTHR46264">
    <property type="entry name" value="TYROSINE-TRNA LIGASE"/>
    <property type="match status" value="1"/>
</dbReference>
<dbReference type="OrthoDB" id="197206at2759"/>
<comment type="catalytic activity">
    <reaction evidence="8">
        <text>tRNA(Tyr) + L-tyrosine + ATP = L-tyrosyl-tRNA(Tyr) + AMP + diphosphate + H(+)</text>
        <dbReference type="Rhea" id="RHEA:10220"/>
        <dbReference type="Rhea" id="RHEA-COMP:9706"/>
        <dbReference type="Rhea" id="RHEA-COMP:9707"/>
        <dbReference type="ChEBI" id="CHEBI:15378"/>
        <dbReference type="ChEBI" id="CHEBI:30616"/>
        <dbReference type="ChEBI" id="CHEBI:33019"/>
        <dbReference type="ChEBI" id="CHEBI:58315"/>
        <dbReference type="ChEBI" id="CHEBI:78442"/>
        <dbReference type="ChEBI" id="CHEBI:78536"/>
        <dbReference type="ChEBI" id="CHEBI:456215"/>
        <dbReference type="EC" id="6.1.1.1"/>
    </reaction>
</comment>
<dbReference type="GO" id="GO:0005737">
    <property type="term" value="C:cytoplasm"/>
    <property type="evidence" value="ECO:0007669"/>
    <property type="project" value="TreeGrafter"/>
</dbReference>
<keyword evidence="11" id="KW-1185">Reference proteome</keyword>
<dbReference type="AlphaFoldDB" id="A0A0M9ET25"/>
<evidence type="ECO:0000256" key="8">
    <source>
        <dbReference type="ARBA" id="ARBA00048248"/>
    </source>
</evidence>
<sequence length="167" mass="18461">MSSSEPNSKIGLLDTPEEVAKKLKKAVCVPREVEGNGVIAFIEHVILRILALKGKSVPKFVVDKGNGESLIYQVIAKLKQDYEQDILTPQTIKPALIKTINELLQPIREEFERSEGWQLADKSGYPPKTRISHLKCGFVDSGTGKARSNTNGGAAYHNEIMKLFKEG</sequence>
<evidence type="ECO:0000256" key="6">
    <source>
        <dbReference type="ARBA" id="ARBA00023146"/>
    </source>
</evidence>
<keyword evidence="5 9" id="KW-0648">Protein biosynthesis</keyword>
<evidence type="ECO:0000256" key="3">
    <source>
        <dbReference type="ARBA" id="ARBA00022741"/>
    </source>
</evidence>
<organism evidence="10 11">
    <name type="scientific">Fusarium langsethiae</name>
    <dbReference type="NCBI Taxonomy" id="179993"/>
    <lineage>
        <taxon>Eukaryota</taxon>
        <taxon>Fungi</taxon>
        <taxon>Dikarya</taxon>
        <taxon>Ascomycota</taxon>
        <taxon>Pezizomycotina</taxon>
        <taxon>Sordariomycetes</taxon>
        <taxon>Hypocreomycetidae</taxon>
        <taxon>Hypocreales</taxon>
        <taxon>Nectriaceae</taxon>
        <taxon>Fusarium</taxon>
    </lineage>
</organism>
<keyword evidence="6 9" id="KW-0030">Aminoacyl-tRNA synthetase</keyword>
<keyword evidence="2 9" id="KW-0436">Ligase</keyword>
<comment type="similarity">
    <text evidence="9">Belongs to the class-I aminoacyl-tRNA synthetase family.</text>
</comment>
<dbReference type="Pfam" id="PF00579">
    <property type="entry name" value="tRNA-synt_1b"/>
    <property type="match status" value="1"/>
</dbReference>
<dbReference type="InterPro" id="IPR050489">
    <property type="entry name" value="Tyr-tRNA_synthase"/>
</dbReference>
<keyword evidence="3 9" id="KW-0547">Nucleotide-binding</keyword>
<evidence type="ECO:0000256" key="1">
    <source>
        <dbReference type="ARBA" id="ARBA00013160"/>
    </source>
</evidence>
<evidence type="ECO:0000256" key="9">
    <source>
        <dbReference type="RuleBase" id="RU363036"/>
    </source>
</evidence>
<evidence type="ECO:0000256" key="5">
    <source>
        <dbReference type="ARBA" id="ARBA00022917"/>
    </source>
</evidence>
<evidence type="ECO:0000256" key="2">
    <source>
        <dbReference type="ARBA" id="ARBA00022598"/>
    </source>
</evidence>
<evidence type="ECO:0000256" key="7">
    <source>
        <dbReference type="ARBA" id="ARBA00033323"/>
    </source>
</evidence>
<reference evidence="10 11" key="1">
    <citation type="submission" date="2015-04" db="EMBL/GenBank/DDBJ databases">
        <title>The draft genome sequence of Fusarium langsethiae, a T-2/HT-2 mycotoxin producer.</title>
        <authorList>
            <person name="Lysoe E."/>
            <person name="Divon H.H."/>
            <person name="Terzi V."/>
            <person name="Orru L."/>
            <person name="Lamontanara A."/>
            <person name="Kolseth A.-K."/>
            <person name="Frandsen R.J."/>
            <person name="Nielsen K."/>
            <person name="Thrane U."/>
        </authorList>
    </citation>
    <scope>NUCLEOTIDE SEQUENCE [LARGE SCALE GENOMIC DNA]</scope>
    <source>
        <strain evidence="10 11">Fl201059</strain>
    </source>
</reference>
<evidence type="ECO:0000313" key="10">
    <source>
        <dbReference type="EMBL" id="KPA39233.1"/>
    </source>
</evidence>